<dbReference type="EMBL" id="FQ790293">
    <property type="protein sequence ID" value="CCD48346.1"/>
    <property type="molecule type" value="Genomic_DNA"/>
</dbReference>
<dbReference type="HOGENOM" id="CLU_2320056_0_0_1"/>
<accession>G2Y6U4</accession>
<dbReference type="AlphaFoldDB" id="G2Y6U4"/>
<evidence type="ECO:0000313" key="1">
    <source>
        <dbReference type="EMBL" id="CCD48346.1"/>
    </source>
</evidence>
<proteinExistence type="predicted"/>
<gene>
    <name evidence="1" type="ORF">BofuT4_P107300.1</name>
</gene>
<protein>
    <submittedName>
        <fullName evidence="1">Uncharacterized protein</fullName>
    </submittedName>
</protein>
<reference evidence="2" key="1">
    <citation type="journal article" date="2011" name="PLoS Genet.">
        <title>Genomic analysis of the necrotrophic fungal pathogens Sclerotinia sclerotiorum and Botrytis cinerea.</title>
        <authorList>
            <person name="Amselem J."/>
            <person name="Cuomo C.A."/>
            <person name="van Kan J.A."/>
            <person name="Viaud M."/>
            <person name="Benito E.P."/>
            <person name="Couloux A."/>
            <person name="Coutinho P.M."/>
            <person name="de Vries R.P."/>
            <person name="Dyer P.S."/>
            <person name="Fillinger S."/>
            <person name="Fournier E."/>
            <person name="Gout L."/>
            <person name="Hahn M."/>
            <person name="Kohn L."/>
            <person name="Lapalu N."/>
            <person name="Plummer K.M."/>
            <person name="Pradier J.M."/>
            <person name="Quevillon E."/>
            <person name="Sharon A."/>
            <person name="Simon A."/>
            <person name="ten Have A."/>
            <person name="Tudzynski B."/>
            <person name="Tudzynski P."/>
            <person name="Wincker P."/>
            <person name="Andrew M."/>
            <person name="Anthouard V."/>
            <person name="Beever R.E."/>
            <person name="Beffa R."/>
            <person name="Benoit I."/>
            <person name="Bouzid O."/>
            <person name="Brault B."/>
            <person name="Chen Z."/>
            <person name="Choquer M."/>
            <person name="Collemare J."/>
            <person name="Cotton P."/>
            <person name="Danchin E.G."/>
            <person name="Da Silva C."/>
            <person name="Gautier A."/>
            <person name="Giraud C."/>
            <person name="Giraud T."/>
            <person name="Gonzalez C."/>
            <person name="Grossetete S."/>
            <person name="Guldener U."/>
            <person name="Henrissat B."/>
            <person name="Howlett B.J."/>
            <person name="Kodira C."/>
            <person name="Kretschmer M."/>
            <person name="Lappartient A."/>
            <person name="Leroch M."/>
            <person name="Levis C."/>
            <person name="Mauceli E."/>
            <person name="Neuveglise C."/>
            <person name="Oeser B."/>
            <person name="Pearson M."/>
            <person name="Poulain J."/>
            <person name="Poussereau N."/>
            <person name="Quesneville H."/>
            <person name="Rascle C."/>
            <person name="Schumacher J."/>
            <person name="Segurens B."/>
            <person name="Sexton A."/>
            <person name="Silva E."/>
            <person name="Sirven C."/>
            <person name="Soanes D.M."/>
            <person name="Talbot N.J."/>
            <person name="Templeton M."/>
            <person name="Yandava C."/>
            <person name="Yarden O."/>
            <person name="Zeng Q."/>
            <person name="Rollins J.A."/>
            <person name="Lebrun M.H."/>
            <person name="Dickman M."/>
        </authorList>
    </citation>
    <scope>NUCLEOTIDE SEQUENCE [LARGE SCALE GENOMIC DNA]</scope>
    <source>
        <strain evidence="2">T4</strain>
    </source>
</reference>
<name>G2Y6U4_BOTF4</name>
<sequence>MASSAVAIISLGNNQRCCIIDTYEKIKEPPQDIDLVDMDLSRNIPLDLLELDITNSRICDCSISVSLPITCCSGNVQVEFRTGNPDHLCRRWEVIVDDP</sequence>
<dbReference type="Proteomes" id="UP000008177">
    <property type="component" value="Unplaced contigs"/>
</dbReference>
<organism evidence="1 2">
    <name type="scientific">Botryotinia fuckeliana (strain T4)</name>
    <name type="common">Noble rot fungus</name>
    <name type="synonym">Botrytis cinerea</name>
    <dbReference type="NCBI Taxonomy" id="999810"/>
    <lineage>
        <taxon>Eukaryota</taxon>
        <taxon>Fungi</taxon>
        <taxon>Dikarya</taxon>
        <taxon>Ascomycota</taxon>
        <taxon>Pezizomycotina</taxon>
        <taxon>Leotiomycetes</taxon>
        <taxon>Helotiales</taxon>
        <taxon>Sclerotiniaceae</taxon>
        <taxon>Botrytis</taxon>
    </lineage>
</organism>
<dbReference type="InParanoid" id="G2Y6U4"/>
<evidence type="ECO:0000313" key="2">
    <source>
        <dbReference type="Proteomes" id="UP000008177"/>
    </source>
</evidence>